<accession>A0A1D3PBN1</accession>
<feature type="transmembrane region" description="Helical" evidence="8">
    <location>
        <begin position="12"/>
        <end position="33"/>
    </location>
</feature>
<dbReference type="RefSeq" id="XP_028861289.1">
    <property type="nucleotide sequence ID" value="XM_029004618.1"/>
</dbReference>
<evidence type="ECO:0000313" key="11">
    <source>
        <dbReference type="Proteomes" id="UP000219813"/>
    </source>
</evidence>
<dbReference type="PRINTS" id="PR00792">
    <property type="entry name" value="PEPSIN"/>
</dbReference>
<dbReference type="InterPro" id="IPR021109">
    <property type="entry name" value="Peptidase_aspartic_dom_sf"/>
</dbReference>
<reference evidence="10 11" key="1">
    <citation type="submission" date="2016-06" db="EMBL/GenBank/DDBJ databases">
        <authorList>
            <consortium name="Pathogen Informatics"/>
        </authorList>
    </citation>
    <scope>NUCLEOTIDE SEQUENCE [LARGE SCALE GENOMIC DNA]</scope>
</reference>
<keyword evidence="8" id="KW-0472">Membrane</keyword>
<name>A0A1D3PBN1_PLAMA</name>
<feature type="domain" description="Peptidase A1" evidence="9">
    <location>
        <begin position="110"/>
        <end position="437"/>
    </location>
</feature>
<gene>
    <name evidence="10" type="primary">PmUG01_08044500</name>
    <name evidence="10" type="ORF">PMUG01_08044500</name>
</gene>
<dbReference type="PROSITE" id="PS00141">
    <property type="entry name" value="ASP_PROTEASE"/>
    <property type="match status" value="2"/>
</dbReference>
<evidence type="ECO:0000313" key="10">
    <source>
        <dbReference type="EMBL" id="SCN12318.1"/>
    </source>
</evidence>
<sequence length="443" mass="50482">MAGPHLHTYLHLHLCLYLLTWIAVIPVLLVASLNVSNSLKNEEKYKNLNIPNMEGKKLFFNEIKLNNRFKNNMKGFIQNVQNFHYIIENKIPNSLLYVQEDLINFHNSQFIGDIEVGTPSQKFKVVFDTGSSNFVVPSIKCVTGGCASHKKFDSDMSKTFAKHLKSNKESIYTYIQYGTGRSILEQGYDDVRLKGLKIKNQSIGLAIEESLHPFSELPFDGIVGLGFSDPDYSFQKKYTMPLIETIKKQNLLKRNIFSFYVPKKLDESGSITFGKANSKYAVEGKQIEWFPVVSIYFWEVNLLDIQLFDRELRICNNKKCRAAIDTGSSLLTGPSSLIQPLIEKLNLEKDCSNISSLPTISFILKNVDGKKVKLDFKPEDYILEEVDNEDNKSVQCVIGIMSLDVPAPRGPIFIFGNVFIRKYYTIFDIDHKLVGLIEANHNF</sequence>
<evidence type="ECO:0000259" key="9">
    <source>
        <dbReference type="PROSITE" id="PS51767"/>
    </source>
</evidence>
<dbReference type="FunFam" id="2.40.70.10:FF:000115">
    <property type="entry name" value="Lysosomal aspartic protease"/>
    <property type="match status" value="1"/>
</dbReference>
<dbReference type="OMA" id="DMQYYGE"/>
<dbReference type="Pfam" id="PF00026">
    <property type="entry name" value="Asp"/>
    <property type="match status" value="1"/>
</dbReference>
<dbReference type="GO" id="GO:0004190">
    <property type="term" value="F:aspartic-type endopeptidase activity"/>
    <property type="evidence" value="ECO:0007669"/>
    <property type="project" value="UniProtKB-KW"/>
</dbReference>
<dbReference type="InterPro" id="IPR001969">
    <property type="entry name" value="Aspartic_peptidase_AS"/>
</dbReference>
<proteinExistence type="inferred from homology"/>
<keyword evidence="2 7" id="KW-0645">Protease</keyword>
<keyword evidence="3 7" id="KW-0064">Aspartyl protease</keyword>
<dbReference type="Gene3D" id="2.40.70.10">
    <property type="entry name" value="Acid Proteases"/>
    <property type="match status" value="2"/>
</dbReference>
<dbReference type="SUPFAM" id="SSF50630">
    <property type="entry name" value="Acid proteases"/>
    <property type="match status" value="1"/>
</dbReference>
<evidence type="ECO:0000256" key="7">
    <source>
        <dbReference type="RuleBase" id="RU000454"/>
    </source>
</evidence>
<evidence type="ECO:0000256" key="1">
    <source>
        <dbReference type="ARBA" id="ARBA00007447"/>
    </source>
</evidence>
<dbReference type="Proteomes" id="UP000219813">
    <property type="component" value="Chromosome 8"/>
</dbReference>
<comment type="similarity">
    <text evidence="1 7">Belongs to the peptidase A1 family.</text>
</comment>
<protein>
    <submittedName>
        <fullName evidence="10">Aspartyl proteinase, putative</fullName>
    </submittedName>
</protein>
<keyword evidence="8" id="KW-1133">Transmembrane helix</keyword>
<evidence type="ECO:0000256" key="4">
    <source>
        <dbReference type="ARBA" id="ARBA00022801"/>
    </source>
</evidence>
<evidence type="ECO:0000256" key="2">
    <source>
        <dbReference type="ARBA" id="ARBA00022670"/>
    </source>
</evidence>
<organism evidence="10 11">
    <name type="scientific">Plasmodium malariae</name>
    <dbReference type="NCBI Taxonomy" id="5858"/>
    <lineage>
        <taxon>Eukaryota</taxon>
        <taxon>Sar</taxon>
        <taxon>Alveolata</taxon>
        <taxon>Apicomplexa</taxon>
        <taxon>Aconoidasida</taxon>
        <taxon>Haemosporida</taxon>
        <taxon>Plasmodiidae</taxon>
        <taxon>Plasmodium</taxon>
        <taxon>Plasmodium (Plasmodium)</taxon>
    </lineage>
</organism>
<dbReference type="GO" id="GO:0016485">
    <property type="term" value="P:protein processing"/>
    <property type="evidence" value="ECO:0007669"/>
    <property type="project" value="UniProtKB-ARBA"/>
</dbReference>
<keyword evidence="11" id="KW-1185">Reference proteome</keyword>
<keyword evidence="6" id="KW-1015">Disulfide bond</keyword>
<dbReference type="OrthoDB" id="771136at2759"/>
<evidence type="ECO:0000256" key="8">
    <source>
        <dbReference type="SAM" id="Phobius"/>
    </source>
</evidence>
<dbReference type="GeneID" id="39868427"/>
<keyword evidence="8" id="KW-0812">Transmembrane</keyword>
<feature type="active site" evidence="5">
    <location>
        <position position="128"/>
    </location>
</feature>
<keyword evidence="4 7" id="KW-0378">Hydrolase</keyword>
<evidence type="ECO:0000256" key="5">
    <source>
        <dbReference type="PIRSR" id="PIRSR601461-1"/>
    </source>
</evidence>
<feature type="disulfide bond" evidence="6">
    <location>
        <begin position="141"/>
        <end position="146"/>
    </location>
</feature>
<dbReference type="InterPro" id="IPR033121">
    <property type="entry name" value="PEPTIDASE_A1"/>
</dbReference>
<evidence type="ECO:0000256" key="6">
    <source>
        <dbReference type="PIRSR" id="PIRSR601461-2"/>
    </source>
</evidence>
<dbReference type="VEuPathDB" id="PlasmoDB:PmUG01_08044500"/>
<evidence type="ECO:0000256" key="3">
    <source>
        <dbReference type="ARBA" id="ARBA00022750"/>
    </source>
</evidence>
<dbReference type="AlphaFoldDB" id="A0A1D3PBN1"/>
<dbReference type="EMBL" id="LT594629">
    <property type="protein sequence ID" value="SCN12318.1"/>
    <property type="molecule type" value="Genomic_DNA"/>
</dbReference>
<dbReference type="KEGG" id="pmal:PMUG01_08044500"/>
<dbReference type="PROSITE" id="PS51767">
    <property type="entry name" value="PEPTIDASE_A1"/>
    <property type="match status" value="1"/>
</dbReference>
<dbReference type="PANTHER" id="PTHR47966:SF51">
    <property type="entry name" value="BETA-SITE APP-CLEAVING ENZYME, ISOFORM A-RELATED"/>
    <property type="match status" value="1"/>
</dbReference>
<dbReference type="PANTHER" id="PTHR47966">
    <property type="entry name" value="BETA-SITE APP-CLEAVING ENZYME, ISOFORM A-RELATED"/>
    <property type="match status" value="1"/>
</dbReference>
<dbReference type="InterPro" id="IPR001461">
    <property type="entry name" value="Aspartic_peptidase_A1"/>
</dbReference>
<feature type="active site" evidence="5">
    <location>
        <position position="325"/>
    </location>
</feature>